<dbReference type="EMBL" id="JBHUGZ010000012">
    <property type="protein sequence ID" value="MFD1984376.1"/>
    <property type="molecule type" value="Genomic_DNA"/>
</dbReference>
<dbReference type="RefSeq" id="WP_379100170.1">
    <property type="nucleotide sequence ID" value="NZ_JBHUGZ010000012.1"/>
</dbReference>
<organism evidence="1 2">
    <name type="scientific">Mesorhizobium newzealandense</name>
    <dbReference type="NCBI Taxonomy" id="1300302"/>
    <lineage>
        <taxon>Bacteria</taxon>
        <taxon>Pseudomonadati</taxon>
        <taxon>Pseudomonadota</taxon>
        <taxon>Alphaproteobacteria</taxon>
        <taxon>Hyphomicrobiales</taxon>
        <taxon>Phyllobacteriaceae</taxon>
        <taxon>Mesorhizobium</taxon>
    </lineage>
</organism>
<sequence>MTGKWSRSGIPHKGWTCVNVEDLDEPSEICEMCETQEIRYIHYMTHPDHAEMLGVGCVCAEKMEQDYEAPRMRERALRSAAHRRRNWLQRKWRVSHAGNSYLNTDGLNISIYRKGSDSWGGRILERSSGRSVESRRRYVTEAAAKLGAFDGMIFLKTKGWPKT</sequence>
<evidence type="ECO:0000313" key="2">
    <source>
        <dbReference type="Proteomes" id="UP001597405"/>
    </source>
</evidence>
<protein>
    <submittedName>
        <fullName evidence="1">Uncharacterized protein</fullName>
    </submittedName>
</protein>
<keyword evidence="2" id="KW-1185">Reference proteome</keyword>
<evidence type="ECO:0000313" key="1">
    <source>
        <dbReference type="EMBL" id="MFD1984376.1"/>
    </source>
</evidence>
<dbReference type="Proteomes" id="UP001597405">
    <property type="component" value="Unassembled WGS sequence"/>
</dbReference>
<proteinExistence type="predicted"/>
<gene>
    <name evidence="1" type="ORF">ACFSOZ_17255</name>
</gene>
<comment type="caution">
    <text evidence="1">The sequence shown here is derived from an EMBL/GenBank/DDBJ whole genome shotgun (WGS) entry which is preliminary data.</text>
</comment>
<reference evidence="2" key="1">
    <citation type="journal article" date="2019" name="Int. J. Syst. Evol. Microbiol.">
        <title>The Global Catalogue of Microorganisms (GCM) 10K type strain sequencing project: providing services to taxonomists for standard genome sequencing and annotation.</title>
        <authorList>
            <consortium name="The Broad Institute Genomics Platform"/>
            <consortium name="The Broad Institute Genome Sequencing Center for Infectious Disease"/>
            <person name="Wu L."/>
            <person name="Ma J."/>
        </authorList>
    </citation>
    <scope>NUCLEOTIDE SEQUENCE [LARGE SCALE GENOMIC DNA]</scope>
    <source>
        <strain evidence="2">CGMCC 1.16225</strain>
    </source>
</reference>
<accession>A0ABW4UBC5</accession>
<name>A0ABW4UBC5_9HYPH</name>